<dbReference type="Proteomes" id="UP000499080">
    <property type="component" value="Unassembled WGS sequence"/>
</dbReference>
<evidence type="ECO:0000313" key="2">
    <source>
        <dbReference type="EMBL" id="GBM36876.1"/>
    </source>
</evidence>
<name>A0A4Y2F8S7_ARAVE</name>
<keyword evidence="3" id="KW-1185">Reference proteome</keyword>
<sequence length="254" mass="29227">MVNKAVIVVHAGSGASTGFIPGAQLVYKASTKSGDYHRQMNYEKFEKWVLEKLTPNLQPKSVLCMDNTPFHTKGENPTPTKYSIKKEMIDWLTKNSIPCDMKMRKAELYSLTDSNRPKEVTYMIDSIIKGNGYKVLRLPPYHCDLNAIEYIWSTVKRQIKERNVTGDLSLETLENLLCQAMDGVTSQEWQAYCHHVEKLENTYWERDGILEELVDELVIQINSNDSDTDSEETESCHSDLDSFQYSNHNKLQNF</sequence>
<dbReference type="Gene3D" id="3.30.420.10">
    <property type="entry name" value="Ribonuclease H-like superfamily/Ribonuclease H"/>
    <property type="match status" value="1"/>
</dbReference>
<organism evidence="2 3">
    <name type="scientific">Araneus ventricosus</name>
    <name type="common">Orbweaver spider</name>
    <name type="synonym">Epeira ventricosa</name>
    <dbReference type="NCBI Taxonomy" id="182803"/>
    <lineage>
        <taxon>Eukaryota</taxon>
        <taxon>Metazoa</taxon>
        <taxon>Ecdysozoa</taxon>
        <taxon>Arthropoda</taxon>
        <taxon>Chelicerata</taxon>
        <taxon>Arachnida</taxon>
        <taxon>Araneae</taxon>
        <taxon>Araneomorphae</taxon>
        <taxon>Entelegynae</taxon>
        <taxon>Araneoidea</taxon>
        <taxon>Araneidae</taxon>
        <taxon>Araneus</taxon>
    </lineage>
</organism>
<dbReference type="OrthoDB" id="6432852at2759"/>
<evidence type="ECO:0000313" key="3">
    <source>
        <dbReference type="Proteomes" id="UP000499080"/>
    </source>
</evidence>
<evidence type="ECO:0000259" key="1">
    <source>
        <dbReference type="Pfam" id="PF13358"/>
    </source>
</evidence>
<protein>
    <recommendedName>
        <fullName evidence="1">Tc1-like transposase DDE domain-containing protein</fullName>
    </recommendedName>
</protein>
<proteinExistence type="predicted"/>
<accession>A0A4Y2F8S7</accession>
<dbReference type="AlphaFoldDB" id="A0A4Y2F8S7"/>
<dbReference type="InterPro" id="IPR038717">
    <property type="entry name" value="Tc1-like_DDE_dom"/>
</dbReference>
<dbReference type="PANTHER" id="PTHR33939:SF1">
    <property type="entry name" value="DUF4371 DOMAIN-CONTAINING PROTEIN"/>
    <property type="match status" value="1"/>
</dbReference>
<reference evidence="2 3" key="1">
    <citation type="journal article" date="2019" name="Sci. Rep.">
        <title>Orb-weaving spider Araneus ventricosus genome elucidates the spidroin gene catalogue.</title>
        <authorList>
            <person name="Kono N."/>
            <person name="Nakamura H."/>
            <person name="Ohtoshi R."/>
            <person name="Moran D.A.P."/>
            <person name="Shinohara A."/>
            <person name="Yoshida Y."/>
            <person name="Fujiwara M."/>
            <person name="Mori M."/>
            <person name="Tomita M."/>
            <person name="Arakawa K."/>
        </authorList>
    </citation>
    <scope>NUCLEOTIDE SEQUENCE [LARGE SCALE GENOMIC DNA]</scope>
</reference>
<feature type="domain" description="Tc1-like transposase DDE" evidence="1">
    <location>
        <begin position="38"/>
        <end position="163"/>
    </location>
</feature>
<dbReference type="PANTHER" id="PTHR33939">
    <property type="entry name" value="PROTEIN CBG22215"/>
    <property type="match status" value="1"/>
</dbReference>
<dbReference type="EMBL" id="BGPR01000822">
    <property type="protein sequence ID" value="GBM36876.1"/>
    <property type="molecule type" value="Genomic_DNA"/>
</dbReference>
<dbReference type="Pfam" id="PF13358">
    <property type="entry name" value="DDE_3"/>
    <property type="match status" value="1"/>
</dbReference>
<dbReference type="InterPro" id="IPR036397">
    <property type="entry name" value="RNaseH_sf"/>
</dbReference>
<gene>
    <name evidence="2" type="ORF">AVEN_82860_1</name>
</gene>
<dbReference type="GO" id="GO:0003676">
    <property type="term" value="F:nucleic acid binding"/>
    <property type="evidence" value="ECO:0007669"/>
    <property type="project" value="InterPro"/>
</dbReference>
<comment type="caution">
    <text evidence="2">The sequence shown here is derived from an EMBL/GenBank/DDBJ whole genome shotgun (WGS) entry which is preliminary data.</text>
</comment>